<evidence type="ECO:0000256" key="3">
    <source>
        <dbReference type="SAM" id="Coils"/>
    </source>
</evidence>
<dbReference type="GO" id="GO:0098003">
    <property type="term" value="P:viral tail assembly"/>
    <property type="evidence" value="ECO:0007669"/>
    <property type="project" value="UniProtKB-KW"/>
</dbReference>
<sequence length="1255" mass="135578">MASSSQRLETIIAINAQVGNGFADIGSTLTQLGAITDGISSKLIDFGKESVDVYRNYEKSMKDAEVALSTTYGRSSKELASVMSSLDDAATEWAASSIFHTNDVANAISEAAHAGWDYDQILNGIPASMQLAQAGGLDLSEAVNYIVKATTAAGISFEDLSHFTDLWTFAANSSASTVGEFGEAMLRMGNTMRFVSDPEELMTLIAVTANAGTVGSEAGTMIRNSIMRLIAPTDKASKAMAELGATSDEASVLMNDQALAAANARLEAEGFSAYNANGELKSVLDTYRELYLSLGDIAGGFDNIEKNSDALQILSAIFPTRTITEALTLLRSAAEGYDGLYDAMKNGEAEGYGAYAAETMMDTLDGKIETFLSKAERLKQLVGEELSGQVESGLEGLGDIIDNIAGLDNQTFGSLVSGLEVIAAAGPGMMIAGSAFRLIGNLLTPTGAAAAAAITLTTLTAAMKEWEDIDFASKFGNMEIDDTAVNGYLSGIAEEFQAAYKEVDSFRDALDKSVQSYETASESFSSKLFTDMLTNATLTDSDIAEFENLGQQMSDAVVSGIENSTAASMSYWEMLFGGLDQAKQNPEYHNLIELLGTSYDESLAQAESIGQGMRDAMTSAFADGKISEEEYQNILNYMQSYNEAMAQAELEAQNQQDYIDQQKLLHKAQTASLDEIKDVAKEIEESRDTALANAEDTYLTERYAAEYKYNQAIQNGTLIDGQQVTESMRDSALAEIDAKYQQHVLGYGEKYDDMLYQLWDTQIKQSDYSDAYSQLEGLANDVLNGNLTAEGAAMFFKEQYGDNAYAGNGEVDFGGNNTRTRLGDLFARQIAGYGGYEGLEARISDYEAKGDTASANMLKRLYTMQQINDEFAKTSIKDYSGGLMGLIDGDGTVVSSAQGIGKTAIDGAQKNQFEGFIEGSIPAYSLDTARETIKIFGDGEDSLKAFFKTIDSSKGEMSDVDFRMSTYLPEAASHELNDIVANLSSLYDFEQIRQDTGNGIGISSADSPFKDYFSAYSLLYGEASLNPEEYRIKVTPEIDESQLQNLDPINIRAHIENEDSMTALQEQGVSVDVAGDTQQLEATIDGADGQTLMEYVDGDAEKLQMTITDQDGKTLTENVTGNASELAAIINSYNGKTITVNIQGRKMFASGGRATSASIFGEDGPEWAIPEEHSNRTAQLLNAAREASGFTWPDLIARYGDISGVGKSEPTTLIYSPTIQAANASGVEQVLKEDKDRLNKWFEERKMRDEVEVYA</sequence>
<evidence type="ECO:0000256" key="1">
    <source>
        <dbReference type="ARBA" id="ARBA00022465"/>
    </source>
</evidence>
<dbReference type="PANTHER" id="PTHR37813">
    <property type="entry name" value="FELS-2 PROPHAGE PROTEIN"/>
    <property type="match status" value="1"/>
</dbReference>
<reference evidence="5" key="1">
    <citation type="journal article" date="2021" name="Proc. Natl. Acad. Sci. U.S.A.">
        <title>A Catalog of Tens of Thousands of Viruses from Human Metagenomes Reveals Hidden Associations with Chronic Diseases.</title>
        <authorList>
            <person name="Tisza M.J."/>
            <person name="Buck C.B."/>
        </authorList>
    </citation>
    <scope>NUCLEOTIDE SEQUENCE</scope>
    <source>
        <strain evidence="5">CtqPn17</strain>
    </source>
</reference>
<dbReference type="InterPro" id="IPR010090">
    <property type="entry name" value="Phage_tape_meas"/>
</dbReference>
<evidence type="ECO:0000259" key="4">
    <source>
        <dbReference type="Pfam" id="PF10145"/>
    </source>
</evidence>
<dbReference type="EMBL" id="BK015642">
    <property type="protein sequence ID" value="DAE17545.1"/>
    <property type="molecule type" value="Genomic_DNA"/>
</dbReference>
<dbReference type="Pfam" id="PF10145">
    <property type="entry name" value="PhageMin_Tail"/>
    <property type="match status" value="1"/>
</dbReference>
<accession>A0A8S5QFG3</accession>
<evidence type="ECO:0000256" key="2">
    <source>
        <dbReference type="ARBA" id="ARBA00022612"/>
    </source>
</evidence>
<keyword evidence="1" id="KW-1245">Viral tail assembly</keyword>
<keyword evidence="3" id="KW-0175">Coiled coil</keyword>
<name>A0A8S5QFG3_9CAUD</name>
<protein>
    <submittedName>
        <fullName evidence="5">Minor tail protein</fullName>
    </submittedName>
</protein>
<dbReference type="PANTHER" id="PTHR37813:SF1">
    <property type="entry name" value="FELS-2 PROPHAGE PROTEIN"/>
    <property type="match status" value="1"/>
</dbReference>
<evidence type="ECO:0000313" key="5">
    <source>
        <dbReference type="EMBL" id="DAE17545.1"/>
    </source>
</evidence>
<feature type="coiled-coil region" evidence="3">
    <location>
        <begin position="631"/>
        <end position="693"/>
    </location>
</feature>
<proteinExistence type="predicted"/>
<dbReference type="NCBIfam" id="TIGR01760">
    <property type="entry name" value="tape_meas_TP901"/>
    <property type="match status" value="1"/>
</dbReference>
<feature type="domain" description="Phage tail tape measure protein" evidence="4">
    <location>
        <begin position="88"/>
        <end position="297"/>
    </location>
</feature>
<keyword evidence="2" id="KW-1188">Viral release from host cell</keyword>
<organism evidence="5">
    <name type="scientific">Caudovirales sp. ctqPn17</name>
    <dbReference type="NCBI Taxonomy" id="2825772"/>
    <lineage>
        <taxon>Viruses</taxon>
        <taxon>Duplodnaviria</taxon>
        <taxon>Heunggongvirae</taxon>
        <taxon>Uroviricota</taxon>
        <taxon>Caudoviricetes</taxon>
    </lineage>
</organism>